<name>A0ABV8CTE7_9STRE</name>
<dbReference type="Proteomes" id="UP001595807">
    <property type="component" value="Unassembled WGS sequence"/>
</dbReference>
<evidence type="ECO:0000259" key="1">
    <source>
        <dbReference type="Pfam" id="PF01370"/>
    </source>
</evidence>
<keyword evidence="3" id="KW-1185">Reference proteome</keyword>
<dbReference type="InterPro" id="IPR050177">
    <property type="entry name" value="Lipid_A_modif_metabolic_enz"/>
</dbReference>
<gene>
    <name evidence="2" type="ORF">ACFORF_02000</name>
</gene>
<dbReference type="PANTHER" id="PTHR43245">
    <property type="entry name" value="BIFUNCTIONAL POLYMYXIN RESISTANCE PROTEIN ARNA"/>
    <property type="match status" value="1"/>
</dbReference>
<evidence type="ECO:0000313" key="3">
    <source>
        <dbReference type="Proteomes" id="UP001595807"/>
    </source>
</evidence>
<feature type="domain" description="NAD-dependent epimerase/dehydratase" evidence="1">
    <location>
        <begin position="5"/>
        <end position="169"/>
    </location>
</feature>
<dbReference type="EMBL" id="JBHRZV010000011">
    <property type="protein sequence ID" value="MFC3927406.1"/>
    <property type="molecule type" value="Genomic_DNA"/>
</dbReference>
<reference evidence="3" key="1">
    <citation type="journal article" date="2019" name="Int. J. Syst. Evol. Microbiol.">
        <title>The Global Catalogue of Microorganisms (GCM) 10K type strain sequencing project: providing services to taxonomists for standard genome sequencing and annotation.</title>
        <authorList>
            <consortium name="The Broad Institute Genomics Platform"/>
            <consortium name="The Broad Institute Genome Sequencing Center for Infectious Disease"/>
            <person name="Wu L."/>
            <person name="Ma J."/>
        </authorList>
    </citation>
    <scope>NUCLEOTIDE SEQUENCE [LARGE SCALE GENOMIC DNA]</scope>
    <source>
        <strain evidence="3">CCUG 67170</strain>
    </source>
</reference>
<dbReference type="SUPFAM" id="SSF51735">
    <property type="entry name" value="NAD(P)-binding Rossmann-fold domains"/>
    <property type="match status" value="1"/>
</dbReference>
<dbReference type="InterPro" id="IPR036291">
    <property type="entry name" value="NAD(P)-bd_dom_sf"/>
</dbReference>
<accession>A0ABV8CTE7</accession>
<dbReference type="RefSeq" id="WP_380424928.1">
    <property type="nucleotide sequence ID" value="NZ_JBHRZV010000011.1"/>
</dbReference>
<dbReference type="PANTHER" id="PTHR43245:SF58">
    <property type="entry name" value="BLL5923 PROTEIN"/>
    <property type="match status" value="1"/>
</dbReference>
<dbReference type="InterPro" id="IPR001509">
    <property type="entry name" value="Epimerase_deHydtase"/>
</dbReference>
<protein>
    <submittedName>
        <fullName evidence="2">NAD-dependent epimerase/dehydratase family protein</fullName>
    </submittedName>
</protein>
<dbReference type="Gene3D" id="3.40.50.720">
    <property type="entry name" value="NAD(P)-binding Rossmann-like Domain"/>
    <property type="match status" value="1"/>
</dbReference>
<sequence>MKRVLITGANSYIGRSFMNYVAMDSEFIVEELDVRTDKWEVFDFSNFDIIFHVAAIVHKNEKNVSSELYSIVNRDLPLKIAKKAKNSGVAQFIFLSSMSVYSDQDEVISKDTETIPSSLYGKSKLEAEKMLRLIESETFKIAILRPPMVYGPDAVGNYRRLSKLASVLPFFIKVNNQRSMIFIGNLCEFVKKVIAYSASGLFFPQNSEYICTSEMFQEIRNIHGKKTLQIKLSQHLVNLFYVVKPFKKMFSNLVYDQSLSKYEFNYDIYDFKSSLVLSEKKEIR</sequence>
<organism evidence="2 3">
    <name type="scientific">Streptococcus caprae</name>
    <dbReference type="NCBI Taxonomy" id="1640501"/>
    <lineage>
        <taxon>Bacteria</taxon>
        <taxon>Bacillati</taxon>
        <taxon>Bacillota</taxon>
        <taxon>Bacilli</taxon>
        <taxon>Lactobacillales</taxon>
        <taxon>Streptococcaceae</taxon>
        <taxon>Streptococcus</taxon>
    </lineage>
</organism>
<dbReference type="Pfam" id="PF01370">
    <property type="entry name" value="Epimerase"/>
    <property type="match status" value="1"/>
</dbReference>
<comment type="caution">
    <text evidence="2">The sequence shown here is derived from an EMBL/GenBank/DDBJ whole genome shotgun (WGS) entry which is preliminary data.</text>
</comment>
<evidence type="ECO:0000313" key="2">
    <source>
        <dbReference type="EMBL" id="MFC3927406.1"/>
    </source>
</evidence>
<proteinExistence type="predicted"/>